<sequence length="189" mass="21664">MVSSLQLALDEVKQLNLPATPKTPKSTHYDSQARLESLTMDLIVKILCHLHHDQLKAVFHVSQRIRAAVIQARQSHFNYTTPDKSRQQMLRTRTPIPAEHWPFLSIVGRRRWGSCPHTPIAQRLAPRASQFKLMEMKQIAVVLFQDSTLPPKHMVRHSLSRPVLKPLGSTRVLLYEDELCQAVSQNKLL</sequence>
<dbReference type="Proteomes" id="UP001327560">
    <property type="component" value="Chromosome 6"/>
</dbReference>
<dbReference type="AlphaFoldDB" id="A0AAQ3KRQ4"/>
<proteinExistence type="predicted"/>
<keyword evidence="2" id="KW-1185">Reference proteome</keyword>
<evidence type="ECO:0000313" key="2">
    <source>
        <dbReference type="Proteomes" id="UP001327560"/>
    </source>
</evidence>
<accession>A0AAQ3KRQ4</accession>
<dbReference type="PANTHER" id="PTHR34049">
    <property type="entry name" value="F-BOX PROTEIN SKIP27"/>
    <property type="match status" value="1"/>
</dbReference>
<protein>
    <submittedName>
        <fullName evidence="1">F-box protein</fullName>
    </submittedName>
</protein>
<organism evidence="1 2">
    <name type="scientific">Canna indica</name>
    <name type="common">Indian-shot</name>
    <dbReference type="NCBI Taxonomy" id="4628"/>
    <lineage>
        <taxon>Eukaryota</taxon>
        <taxon>Viridiplantae</taxon>
        <taxon>Streptophyta</taxon>
        <taxon>Embryophyta</taxon>
        <taxon>Tracheophyta</taxon>
        <taxon>Spermatophyta</taxon>
        <taxon>Magnoliopsida</taxon>
        <taxon>Liliopsida</taxon>
        <taxon>Zingiberales</taxon>
        <taxon>Cannaceae</taxon>
        <taxon>Canna</taxon>
    </lineage>
</organism>
<name>A0AAQ3KRQ4_9LILI</name>
<gene>
    <name evidence="1" type="ORF">Cni_G19615</name>
</gene>
<dbReference type="EMBL" id="CP136895">
    <property type="protein sequence ID" value="WOL10856.1"/>
    <property type="molecule type" value="Genomic_DNA"/>
</dbReference>
<dbReference type="InterPro" id="IPR045286">
    <property type="entry name" value="FBS1-like"/>
</dbReference>
<reference evidence="1 2" key="1">
    <citation type="submission" date="2023-10" db="EMBL/GenBank/DDBJ databases">
        <title>Chromosome-scale genome assembly provides insights into flower coloration mechanisms of Canna indica.</title>
        <authorList>
            <person name="Li C."/>
        </authorList>
    </citation>
    <scope>NUCLEOTIDE SEQUENCE [LARGE SCALE GENOMIC DNA]</scope>
    <source>
        <tissue evidence="1">Flower</tissue>
    </source>
</reference>
<evidence type="ECO:0000313" key="1">
    <source>
        <dbReference type="EMBL" id="WOL10856.1"/>
    </source>
</evidence>
<dbReference type="PANTHER" id="PTHR34049:SF2">
    <property type="entry name" value="F-BOX DOMAIN CONTAINING PROTEIN, EXPRESSED"/>
    <property type="match status" value="1"/>
</dbReference>